<dbReference type="Proteomes" id="UP000825935">
    <property type="component" value="Chromosome 6"/>
</dbReference>
<keyword evidence="2" id="KW-1133">Transmembrane helix</keyword>
<name>A0A8T2UKX8_CERRI</name>
<evidence type="ECO:0000313" key="4">
    <source>
        <dbReference type="Proteomes" id="UP000825935"/>
    </source>
</evidence>
<sequence>MAFFSLEKCVNERSSIVGRSRRKENSGSQRIAEISRRSPRGKGRYRQPLQKRARIRIFKRVANATFCLIFFFFFWGSIRLPDVTTTARSQEACCWHLWEYSQLRTR</sequence>
<proteinExistence type="predicted"/>
<dbReference type="AlphaFoldDB" id="A0A8T2UKX8"/>
<evidence type="ECO:0000256" key="1">
    <source>
        <dbReference type="SAM" id="MobiDB-lite"/>
    </source>
</evidence>
<feature type="compositionally biased region" description="Basic residues" evidence="1">
    <location>
        <begin position="37"/>
        <end position="47"/>
    </location>
</feature>
<keyword evidence="2" id="KW-0472">Membrane</keyword>
<reference evidence="3" key="1">
    <citation type="submission" date="2021-08" db="EMBL/GenBank/DDBJ databases">
        <title>WGS assembly of Ceratopteris richardii.</title>
        <authorList>
            <person name="Marchant D.B."/>
            <person name="Chen G."/>
            <person name="Jenkins J."/>
            <person name="Shu S."/>
            <person name="Leebens-Mack J."/>
            <person name="Grimwood J."/>
            <person name="Schmutz J."/>
            <person name="Soltis P."/>
            <person name="Soltis D."/>
            <person name="Chen Z.-H."/>
        </authorList>
    </citation>
    <scope>NUCLEOTIDE SEQUENCE</scope>
    <source>
        <strain evidence="3">Whitten #5841</strain>
        <tissue evidence="3">Leaf</tissue>
    </source>
</reference>
<comment type="caution">
    <text evidence="3">The sequence shown here is derived from an EMBL/GenBank/DDBJ whole genome shotgun (WGS) entry which is preliminary data.</text>
</comment>
<keyword evidence="2" id="KW-0812">Transmembrane</keyword>
<evidence type="ECO:0000313" key="3">
    <source>
        <dbReference type="EMBL" id="KAH7434135.1"/>
    </source>
</evidence>
<evidence type="ECO:0000256" key="2">
    <source>
        <dbReference type="SAM" id="Phobius"/>
    </source>
</evidence>
<gene>
    <name evidence="3" type="ORF">KP509_06G001600</name>
</gene>
<feature type="transmembrane region" description="Helical" evidence="2">
    <location>
        <begin position="61"/>
        <end position="78"/>
    </location>
</feature>
<keyword evidence="4" id="KW-1185">Reference proteome</keyword>
<organism evidence="3 4">
    <name type="scientific">Ceratopteris richardii</name>
    <name type="common">Triangle waterfern</name>
    <dbReference type="NCBI Taxonomy" id="49495"/>
    <lineage>
        <taxon>Eukaryota</taxon>
        <taxon>Viridiplantae</taxon>
        <taxon>Streptophyta</taxon>
        <taxon>Embryophyta</taxon>
        <taxon>Tracheophyta</taxon>
        <taxon>Polypodiopsida</taxon>
        <taxon>Polypodiidae</taxon>
        <taxon>Polypodiales</taxon>
        <taxon>Pteridineae</taxon>
        <taxon>Pteridaceae</taxon>
        <taxon>Parkerioideae</taxon>
        <taxon>Ceratopteris</taxon>
    </lineage>
</organism>
<dbReference type="EMBL" id="CM035411">
    <property type="protein sequence ID" value="KAH7434135.1"/>
    <property type="molecule type" value="Genomic_DNA"/>
</dbReference>
<accession>A0A8T2UKX8</accession>
<feature type="region of interest" description="Disordered" evidence="1">
    <location>
        <begin position="18"/>
        <end position="47"/>
    </location>
</feature>
<protein>
    <submittedName>
        <fullName evidence="3">Uncharacterized protein</fullName>
    </submittedName>
</protein>